<organism evidence="3 4">
    <name type="scientific">Eggerthella guodeyinii</name>
    <dbReference type="NCBI Taxonomy" id="2690837"/>
    <lineage>
        <taxon>Bacteria</taxon>
        <taxon>Bacillati</taxon>
        <taxon>Actinomycetota</taxon>
        <taxon>Coriobacteriia</taxon>
        <taxon>Eggerthellales</taxon>
        <taxon>Eggerthellaceae</taxon>
        <taxon>Eggerthella</taxon>
    </lineage>
</organism>
<keyword evidence="3" id="KW-0167">Capsid protein</keyword>
<reference evidence="4" key="1">
    <citation type="submission" date="2019-08" db="EMBL/GenBank/DDBJ databases">
        <title>Arthrobacter sp. nov., isolated from plateau pika and Tibetan wild ass.</title>
        <authorList>
            <person name="Ge Y."/>
        </authorList>
    </citation>
    <scope>NUCLEOTIDE SEQUENCE [LARGE SCALE GENOMIC DNA]</scope>
    <source>
        <strain evidence="4">HF-4214</strain>
    </source>
</reference>
<dbReference type="Proteomes" id="UP000438093">
    <property type="component" value="Unassembled WGS sequence"/>
</dbReference>
<name>A0A6N7RRY6_9ACTN</name>
<keyword evidence="4" id="KW-1185">Reference proteome</keyword>
<dbReference type="RefSeq" id="WP_154334820.1">
    <property type="nucleotide sequence ID" value="NZ_VTFY01000018.1"/>
</dbReference>
<gene>
    <name evidence="3" type="ORF">GJG86_15905</name>
</gene>
<keyword evidence="2" id="KW-1133">Transmembrane helix</keyword>
<sequence>MADDMKNTDPNTPQQPDAAPQPPVTPEPPTEPMPQQQPPMGQQVPPAQPQPQPQQPMYGAPQPQPQAFYPPAPLMQLTGGMKFAWLVVGALMGIPGIIISWLVNVDKMPQVKSDALKFTVIGFVINIVFWFIMSFLITGAISAAVYGMMGSLDSGSYGYGYHGSW</sequence>
<keyword evidence="3" id="KW-0946">Virion</keyword>
<keyword evidence="2" id="KW-0472">Membrane</keyword>
<proteinExistence type="predicted"/>
<dbReference type="EMBL" id="VTFY01000018">
    <property type="protein sequence ID" value="MRX83964.1"/>
    <property type="molecule type" value="Genomic_DNA"/>
</dbReference>
<evidence type="ECO:0000256" key="1">
    <source>
        <dbReference type="SAM" id="MobiDB-lite"/>
    </source>
</evidence>
<feature type="region of interest" description="Disordered" evidence="1">
    <location>
        <begin position="1"/>
        <end position="65"/>
    </location>
</feature>
<evidence type="ECO:0000313" key="3">
    <source>
        <dbReference type="EMBL" id="MRX83964.1"/>
    </source>
</evidence>
<feature type="compositionally biased region" description="Pro residues" evidence="1">
    <location>
        <begin position="19"/>
        <end position="37"/>
    </location>
</feature>
<dbReference type="AlphaFoldDB" id="A0A6N7RRY6"/>
<evidence type="ECO:0000256" key="2">
    <source>
        <dbReference type="SAM" id="Phobius"/>
    </source>
</evidence>
<keyword evidence="2" id="KW-0812">Transmembrane</keyword>
<protein>
    <submittedName>
        <fullName evidence="3">Spore coat protein SP96</fullName>
    </submittedName>
</protein>
<accession>A0A6N7RRY6</accession>
<comment type="caution">
    <text evidence="3">The sequence shown here is derived from an EMBL/GenBank/DDBJ whole genome shotgun (WGS) entry which is preliminary data.</text>
</comment>
<feature type="transmembrane region" description="Helical" evidence="2">
    <location>
        <begin position="123"/>
        <end position="146"/>
    </location>
</feature>
<feature type="transmembrane region" description="Helical" evidence="2">
    <location>
        <begin position="83"/>
        <end position="103"/>
    </location>
</feature>
<evidence type="ECO:0000313" key="4">
    <source>
        <dbReference type="Proteomes" id="UP000438093"/>
    </source>
</evidence>